<evidence type="ECO:0000313" key="5">
    <source>
        <dbReference type="EMBL" id="QED26904.1"/>
    </source>
</evidence>
<dbReference type="SUPFAM" id="SSF48452">
    <property type="entry name" value="TPR-like"/>
    <property type="match status" value="1"/>
</dbReference>
<dbReference type="CDD" id="cd14014">
    <property type="entry name" value="STKc_PknB_like"/>
    <property type="match status" value="1"/>
</dbReference>
<proteinExistence type="predicted"/>
<dbReference type="AlphaFoldDB" id="A0A5B8XMM6"/>
<dbReference type="PROSITE" id="PS00108">
    <property type="entry name" value="PROTEIN_KINASE_ST"/>
    <property type="match status" value="1"/>
</dbReference>
<dbReference type="InterPro" id="IPR000719">
    <property type="entry name" value="Prot_kinase_dom"/>
</dbReference>
<feature type="binding site" evidence="3">
    <location>
        <position position="39"/>
    </location>
    <ligand>
        <name>ATP</name>
        <dbReference type="ChEBI" id="CHEBI:30616"/>
    </ligand>
</feature>
<dbReference type="Pfam" id="PF00069">
    <property type="entry name" value="Pkinase"/>
    <property type="match status" value="1"/>
</dbReference>
<evidence type="ECO:0000259" key="4">
    <source>
        <dbReference type="PROSITE" id="PS50011"/>
    </source>
</evidence>
<gene>
    <name evidence="5" type="ORF">FRD01_06540</name>
</gene>
<dbReference type="Proteomes" id="UP000321595">
    <property type="component" value="Chromosome"/>
</dbReference>
<evidence type="ECO:0000256" key="3">
    <source>
        <dbReference type="PROSITE-ProRule" id="PRU10141"/>
    </source>
</evidence>
<dbReference type="PANTHER" id="PTHR24348:SF68">
    <property type="entry name" value="SERINE_THREONINE-PROTEIN KINASE ATG1C"/>
    <property type="match status" value="1"/>
</dbReference>
<dbReference type="EMBL" id="CP042467">
    <property type="protein sequence ID" value="QED26904.1"/>
    <property type="molecule type" value="Genomic_DNA"/>
</dbReference>
<dbReference type="GO" id="GO:0005524">
    <property type="term" value="F:ATP binding"/>
    <property type="evidence" value="ECO:0007669"/>
    <property type="project" value="UniProtKB-UniRule"/>
</dbReference>
<organism evidence="5 6">
    <name type="scientific">Microvenator marinus</name>
    <dbReference type="NCBI Taxonomy" id="2600177"/>
    <lineage>
        <taxon>Bacteria</taxon>
        <taxon>Deltaproteobacteria</taxon>
        <taxon>Bradymonadales</taxon>
        <taxon>Microvenatoraceae</taxon>
        <taxon>Microvenator</taxon>
    </lineage>
</organism>
<keyword evidence="5" id="KW-0808">Transferase</keyword>
<dbReference type="GO" id="GO:0004674">
    <property type="term" value="F:protein serine/threonine kinase activity"/>
    <property type="evidence" value="ECO:0007669"/>
    <property type="project" value="InterPro"/>
</dbReference>
<accession>A0A5B8XMM6</accession>
<evidence type="ECO:0000256" key="2">
    <source>
        <dbReference type="ARBA" id="ARBA00022840"/>
    </source>
</evidence>
<keyword evidence="5" id="KW-0418">Kinase</keyword>
<feature type="domain" description="Protein kinase" evidence="4">
    <location>
        <begin position="10"/>
        <end position="258"/>
    </location>
</feature>
<dbReference type="InterPro" id="IPR011009">
    <property type="entry name" value="Kinase-like_dom_sf"/>
</dbReference>
<dbReference type="InterPro" id="IPR017441">
    <property type="entry name" value="Protein_kinase_ATP_BS"/>
</dbReference>
<dbReference type="PANTHER" id="PTHR24348">
    <property type="entry name" value="SERINE/THREONINE-PROTEIN KINASE UNC-51-RELATED"/>
    <property type="match status" value="1"/>
</dbReference>
<dbReference type="InterPro" id="IPR019734">
    <property type="entry name" value="TPR_rpt"/>
</dbReference>
<keyword evidence="2 3" id="KW-0067">ATP-binding</keyword>
<dbReference type="InterPro" id="IPR008271">
    <property type="entry name" value="Ser/Thr_kinase_AS"/>
</dbReference>
<reference evidence="5 6" key="1">
    <citation type="submission" date="2019-08" db="EMBL/GenBank/DDBJ databases">
        <authorList>
            <person name="Liang Q."/>
        </authorList>
    </citation>
    <scope>NUCLEOTIDE SEQUENCE [LARGE SCALE GENOMIC DNA]</scope>
    <source>
        <strain evidence="5 6">V1718</strain>
    </source>
</reference>
<keyword evidence="6" id="KW-1185">Reference proteome</keyword>
<keyword evidence="1 3" id="KW-0547">Nucleotide-binding</keyword>
<dbReference type="Gene3D" id="1.10.510.10">
    <property type="entry name" value="Transferase(Phosphotransferase) domain 1"/>
    <property type="match status" value="1"/>
</dbReference>
<dbReference type="KEGG" id="bbae:FRD01_06540"/>
<evidence type="ECO:0000256" key="1">
    <source>
        <dbReference type="ARBA" id="ARBA00022741"/>
    </source>
</evidence>
<dbReference type="SMART" id="SM00220">
    <property type="entry name" value="S_TKc"/>
    <property type="match status" value="1"/>
</dbReference>
<protein>
    <submittedName>
        <fullName evidence="5">Protein kinase</fullName>
    </submittedName>
</protein>
<dbReference type="SMART" id="SM00028">
    <property type="entry name" value="TPR"/>
    <property type="match status" value="3"/>
</dbReference>
<sequence length="1056" mass="117257">MRSGQKIGPFEVERRLGSGGMAEVWLAKQEQTGLRVALKVLKEASTELFNEARAHASLQHHHIVQLYDYGQDPQPFLSMERMDGTLRDILPLKSFEHVRSVLGATLSALSYAHARGVIHRDLKPENILYKRVGNELVLKLADFGIAHAFGDRHKSDGYSSAGTPLYMAPEQFFGDWRDLGPWTDLYAFGCMMVELVCGNPPFSGSLSQLAFKHLHEAVEPANELIPVPEGFWELTQGLLSKLPGTRYEHAADVLAELLDLPSVQGPINDSSDFVPLDTVATLSTQDWVYSHTEPMGEVTQKTGKGEVPDVRETPAKRPIRRHFPPSEWTGPKPGRAGLELAGLGLFALREVPVVGVDRARDELWTEFVRTSNSGRPRVVNLESVSEDSAWRLSKWVSVYAAELGAARVFEIRATPSRAPHEGIVGLANDIFRTWDIGDETLLNRARKFGAGGELLGMEILGRLYSQHDALPGRAEKLKAASRILAELAEARPIILLVRGVQFDDELPELISEVSALDAPILVLTCAWDEAPPGTHKVLIQAHDPELSRAQISAMLPLNDALVDELSAICGDDQEFARQALANLVERGALSVLDDSLALRTDVILPKSAPELFVIRLDRVLRRLKEEAQTAQICLEIAGVLGIAPSNQEIRAVCARLHIPFSPKLVEMLLDSGLAQGDEKSWYFSHREIVECIRARARVQGRWSEIQEAAAGVLRELATPDSPANYHLRIARHFESAGRVDDALLPFYYAIALEIQDQKPVRKLLEDRAALLSRAHKDHYQFHLLLQKRLIASLRLQESKKEGRQLLKDVIESCEAEPRGLELPYAEALKALGSDLSLDEPREGLRYFARALEVYTAQELPLEMGKVLLGMGFIKYRLGEIDSAVESFSAAAEHFFKSGSRKREAQALAYSGHALGALGKFETAMQELEKSANISRTIHDRYGEFLAEHAVAVTLRRLGKYSESREKVDAVLFLSKDLNAHEKAISRLNDALLTVVEDGLLAREKFEALLEESLDESTKKIARAAMSFLEGDALPDDAHPDIKYLLEIRQRVGSRAD</sequence>
<dbReference type="Gene3D" id="1.25.40.10">
    <property type="entry name" value="Tetratricopeptide repeat domain"/>
    <property type="match status" value="1"/>
</dbReference>
<dbReference type="GO" id="GO:0005737">
    <property type="term" value="C:cytoplasm"/>
    <property type="evidence" value="ECO:0007669"/>
    <property type="project" value="TreeGrafter"/>
</dbReference>
<dbReference type="PROSITE" id="PS00107">
    <property type="entry name" value="PROTEIN_KINASE_ATP"/>
    <property type="match status" value="1"/>
</dbReference>
<dbReference type="OrthoDB" id="5477118at2"/>
<evidence type="ECO:0000313" key="6">
    <source>
        <dbReference type="Proteomes" id="UP000321595"/>
    </source>
</evidence>
<dbReference type="SUPFAM" id="SSF56112">
    <property type="entry name" value="Protein kinase-like (PK-like)"/>
    <property type="match status" value="1"/>
</dbReference>
<name>A0A5B8XMM6_9DELT</name>
<dbReference type="RefSeq" id="WP_146958589.1">
    <property type="nucleotide sequence ID" value="NZ_CP042467.1"/>
</dbReference>
<dbReference type="PROSITE" id="PS50011">
    <property type="entry name" value="PROTEIN_KINASE_DOM"/>
    <property type="match status" value="1"/>
</dbReference>
<dbReference type="InterPro" id="IPR045269">
    <property type="entry name" value="Atg1-like"/>
</dbReference>
<dbReference type="InterPro" id="IPR011990">
    <property type="entry name" value="TPR-like_helical_dom_sf"/>
</dbReference>